<gene>
    <name evidence="1" type="ORF">H8B19_15620</name>
</gene>
<organism evidence="1 2">
    <name type="scientific">Neptunicella marina</name>
    <dbReference type="NCBI Taxonomy" id="2125989"/>
    <lineage>
        <taxon>Bacteria</taxon>
        <taxon>Pseudomonadati</taxon>
        <taxon>Pseudomonadota</taxon>
        <taxon>Gammaproteobacteria</taxon>
        <taxon>Alteromonadales</taxon>
        <taxon>Alteromonadaceae</taxon>
        <taxon>Neptunicella</taxon>
    </lineage>
</organism>
<proteinExistence type="predicted"/>
<sequence>MNNINHQKISCPHCGHVMHITLDTSNGDQDYIEDCTNCCHPIHLSFHIDDLEQKVQLYINSDDEQVY</sequence>
<dbReference type="EMBL" id="JACNEP010000016">
    <property type="protein sequence ID" value="MBC3767308.1"/>
    <property type="molecule type" value="Genomic_DNA"/>
</dbReference>
<dbReference type="AlphaFoldDB" id="A0A8J6IY73"/>
<name>A0A8J6IY73_9ALTE</name>
<dbReference type="Proteomes" id="UP000601768">
    <property type="component" value="Unassembled WGS sequence"/>
</dbReference>
<keyword evidence="2" id="KW-1185">Reference proteome</keyword>
<evidence type="ECO:0000313" key="1">
    <source>
        <dbReference type="EMBL" id="MBC3767308.1"/>
    </source>
</evidence>
<accession>A0A8J6IY73</accession>
<dbReference type="RefSeq" id="WP_186507832.1">
    <property type="nucleotide sequence ID" value="NZ_JACNEP010000016.1"/>
</dbReference>
<reference evidence="1" key="2">
    <citation type="submission" date="2020-08" db="EMBL/GenBank/DDBJ databases">
        <authorList>
            <person name="Lai Q."/>
        </authorList>
    </citation>
    <scope>NUCLEOTIDE SEQUENCE</scope>
    <source>
        <strain evidence="1">S27-2</strain>
    </source>
</reference>
<dbReference type="InterPro" id="IPR017143">
    <property type="entry name" value="UCP037225"/>
</dbReference>
<reference evidence="1" key="1">
    <citation type="journal article" date="2018" name="Int. J. Syst. Evol. Microbiol.">
        <title>Neptunicella marina gen. nov., sp. nov., isolated from surface seawater.</title>
        <authorList>
            <person name="Liu X."/>
            <person name="Lai Q."/>
            <person name="Du Y."/>
            <person name="Zhang X."/>
            <person name="Liu Z."/>
            <person name="Sun F."/>
            <person name="Shao Z."/>
        </authorList>
    </citation>
    <scope>NUCLEOTIDE SEQUENCE</scope>
    <source>
        <strain evidence="1">S27-2</strain>
    </source>
</reference>
<dbReference type="InterPro" id="IPR025990">
    <property type="entry name" value="zinc_ribbon_bacterial"/>
</dbReference>
<comment type="caution">
    <text evidence="1">The sequence shown here is derived from an EMBL/GenBank/DDBJ whole genome shotgun (WGS) entry which is preliminary data.</text>
</comment>
<protein>
    <submittedName>
        <fullName evidence="1">CPXCG motif-containing cysteine-rich protein</fullName>
    </submittedName>
</protein>
<dbReference type="Pfam" id="PF14255">
    <property type="entry name" value="Zn_ribbon_21"/>
    <property type="match status" value="1"/>
</dbReference>
<dbReference type="PIRSF" id="PIRSF037225">
    <property type="entry name" value="UCP037225"/>
    <property type="match status" value="1"/>
</dbReference>
<evidence type="ECO:0000313" key="2">
    <source>
        <dbReference type="Proteomes" id="UP000601768"/>
    </source>
</evidence>